<dbReference type="EMBL" id="CP041616">
    <property type="protein sequence ID" value="QDO87328.1"/>
    <property type="molecule type" value="Genomic_DNA"/>
</dbReference>
<dbReference type="OrthoDB" id="227596at2"/>
<dbReference type="Proteomes" id="UP000315395">
    <property type="component" value="Chromosome"/>
</dbReference>
<keyword evidence="8" id="KW-0902">Two-component regulatory system</keyword>
<dbReference type="InterPro" id="IPR036890">
    <property type="entry name" value="HATPase_C_sf"/>
</dbReference>
<dbReference type="InterPro" id="IPR050482">
    <property type="entry name" value="Sensor_HK_TwoCompSys"/>
</dbReference>
<reference evidence="11 12" key="1">
    <citation type="submission" date="2019-07" db="EMBL/GenBank/DDBJ databases">
        <title>complete genome sequencing of Ornithinimicrobium sp. H23M54.</title>
        <authorList>
            <person name="Bae J.-W."/>
            <person name="Lee S.-Y."/>
        </authorList>
    </citation>
    <scope>NUCLEOTIDE SEQUENCE [LARGE SCALE GENOMIC DNA]</scope>
    <source>
        <strain evidence="11 12">H23M54</strain>
    </source>
</reference>
<dbReference type="GO" id="GO:0046983">
    <property type="term" value="F:protein dimerization activity"/>
    <property type="evidence" value="ECO:0007669"/>
    <property type="project" value="InterPro"/>
</dbReference>
<evidence type="ECO:0000256" key="6">
    <source>
        <dbReference type="ARBA" id="ARBA00022777"/>
    </source>
</evidence>
<comment type="catalytic activity">
    <reaction evidence="1">
        <text>ATP + protein L-histidine = ADP + protein N-phospho-L-histidine.</text>
        <dbReference type="EC" id="2.7.13.3"/>
    </reaction>
</comment>
<evidence type="ECO:0000313" key="11">
    <source>
        <dbReference type="EMBL" id="QDO87328.1"/>
    </source>
</evidence>
<dbReference type="Gene3D" id="3.30.565.10">
    <property type="entry name" value="Histidine kinase-like ATPase, C-terminal domain"/>
    <property type="match status" value="1"/>
</dbReference>
<dbReference type="KEGG" id="orz:FNH13_02435"/>
<dbReference type="EC" id="2.7.13.3" evidence="2"/>
<keyword evidence="9" id="KW-0472">Membrane</keyword>
<gene>
    <name evidence="11" type="ORF">FNH13_02435</name>
</gene>
<feature type="transmembrane region" description="Helical" evidence="9">
    <location>
        <begin position="63"/>
        <end position="87"/>
    </location>
</feature>
<dbReference type="AlphaFoldDB" id="A0A516G728"/>
<evidence type="ECO:0000256" key="3">
    <source>
        <dbReference type="ARBA" id="ARBA00022553"/>
    </source>
</evidence>
<dbReference type="PANTHER" id="PTHR24421">
    <property type="entry name" value="NITRATE/NITRITE SENSOR PROTEIN NARX-RELATED"/>
    <property type="match status" value="1"/>
</dbReference>
<accession>A0A516G728</accession>
<dbReference type="InterPro" id="IPR011712">
    <property type="entry name" value="Sig_transdc_His_kin_sub3_dim/P"/>
</dbReference>
<dbReference type="CDD" id="cd16917">
    <property type="entry name" value="HATPase_UhpB-NarQ-NarX-like"/>
    <property type="match status" value="1"/>
</dbReference>
<evidence type="ECO:0000256" key="5">
    <source>
        <dbReference type="ARBA" id="ARBA00022741"/>
    </source>
</evidence>
<keyword evidence="7" id="KW-0067">ATP-binding</keyword>
<evidence type="ECO:0000256" key="1">
    <source>
        <dbReference type="ARBA" id="ARBA00000085"/>
    </source>
</evidence>
<evidence type="ECO:0000256" key="9">
    <source>
        <dbReference type="SAM" id="Phobius"/>
    </source>
</evidence>
<protein>
    <recommendedName>
        <fullName evidence="2">histidine kinase</fullName>
        <ecNumber evidence="2">2.7.13.3</ecNumber>
    </recommendedName>
</protein>
<proteinExistence type="predicted"/>
<feature type="transmembrane region" description="Helical" evidence="9">
    <location>
        <begin position="99"/>
        <end position="117"/>
    </location>
</feature>
<dbReference type="Gene3D" id="1.20.5.1930">
    <property type="match status" value="1"/>
</dbReference>
<evidence type="ECO:0000256" key="2">
    <source>
        <dbReference type="ARBA" id="ARBA00012438"/>
    </source>
</evidence>
<keyword evidence="4" id="KW-0808">Transferase</keyword>
<dbReference type="GO" id="GO:0016020">
    <property type="term" value="C:membrane"/>
    <property type="evidence" value="ECO:0007669"/>
    <property type="project" value="InterPro"/>
</dbReference>
<keyword evidence="3" id="KW-0597">Phosphoprotein</keyword>
<organism evidence="11 12">
    <name type="scientific">Ornithinimicrobium ciconiae</name>
    <dbReference type="NCBI Taxonomy" id="2594265"/>
    <lineage>
        <taxon>Bacteria</taxon>
        <taxon>Bacillati</taxon>
        <taxon>Actinomycetota</taxon>
        <taxon>Actinomycetes</taxon>
        <taxon>Micrococcales</taxon>
        <taxon>Ornithinimicrobiaceae</taxon>
        <taxon>Ornithinimicrobium</taxon>
    </lineage>
</organism>
<keyword evidence="9" id="KW-1133">Transmembrane helix</keyword>
<dbReference type="PANTHER" id="PTHR24421:SF10">
    <property type="entry name" value="NITRATE_NITRITE SENSOR PROTEIN NARQ"/>
    <property type="match status" value="1"/>
</dbReference>
<feature type="transmembrane region" description="Helical" evidence="9">
    <location>
        <begin position="12"/>
        <end position="31"/>
    </location>
</feature>
<evidence type="ECO:0000256" key="8">
    <source>
        <dbReference type="ARBA" id="ARBA00023012"/>
    </source>
</evidence>
<keyword evidence="6 11" id="KW-0418">Kinase</keyword>
<feature type="transmembrane region" description="Helical" evidence="9">
    <location>
        <begin position="129"/>
        <end position="150"/>
    </location>
</feature>
<keyword evidence="9" id="KW-0812">Transmembrane</keyword>
<sequence length="390" mass="42232">MTLWGETWRTLLAAGAGLVVWLASWAVIDLEGRTGPEWWLYAIDPALGLLSLVLLRFRRRWPLAMALILIVLSTVATTASGAVLVALISLATRRHWRELAVITPLYLATSFVWDAMFSPPGGQSWVTTLTNVVIQVLMLIAAIAVGYSIGVRRDNVAALRERAEVAEREQGRRVEQARVTERARIAREMHDVLAHRISLIAMNAGVLNFRDDLPPEQVREIAGTVRDNADQAVQELRAVLGVLRGSDEPDQPRGPQPDLEHLAGLLDEVRAGGTPVVTTLRVDPAAVPEAISRHAYRIIQEGLTNARKHAAGQPITVSLSGGPGVGLDLTVVNQPATYGGSPQTDEVRDSGSGMGLLGLAERAVLSGGQLSYGTDRSGRFVVRAWLPWST</sequence>
<keyword evidence="5" id="KW-0547">Nucleotide-binding</keyword>
<dbReference type="SUPFAM" id="SSF55874">
    <property type="entry name" value="ATPase domain of HSP90 chaperone/DNA topoisomerase II/histidine kinase"/>
    <property type="match status" value="1"/>
</dbReference>
<feature type="domain" description="Signal transduction histidine kinase subgroup 3 dimerisation and phosphoacceptor" evidence="10">
    <location>
        <begin position="181"/>
        <end position="246"/>
    </location>
</feature>
<evidence type="ECO:0000313" key="12">
    <source>
        <dbReference type="Proteomes" id="UP000315395"/>
    </source>
</evidence>
<evidence type="ECO:0000256" key="4">
    <source>
        <dbReference type="ARBA" id="ARBA00022679"/>
    </source>
</evidence>
<evidence type="ECO:0000259" key="10">
    <source>
        <dbReference type="Pfam" id="PF07730"/>
    </source>
</evidence>
<dbReference type="Pfam" id="PF07730">
    <property type="entry name" value="HisKA_3"/>
    <property type="match status" value="1"/>
</dbReference>
<evidence type="ECO:0000256" key="7">
    <source>
        <dbReference type="ARBA" id="ARBA00022840"/>
    </source>
</evidence>
<dbReference type="GO" id="GO:0005524">
    <property type="term" value="F:ATP binding"/>
    <property type="evidence" value="ECO:0007669"/>
    <property type="project" value="UniProtKB-KW"/>
</dbReference>
<dbReference type="GO" id="GO:0000155">
    <property type="term" value="F:phosphorelay sensor kinase activity"/>
    <property type="evidence" value="ECO:0007669"/>
    <property type="project" value="InterPro"/>
</dbReference>
<feature type="transmembrane region" description="Helical" evidence="9">
    <location>
        <begin position="38"/>
        <end position="57"/>
    </location>
</feature>
<name>A0A516G728_9MICO</name>
<keyword evidence="12" id="KW-1185">Reference proteome</keyword>
<dbReference type="RefSeq" id="WP_143781986.1">
    <property type="nucleotide sequence ID" value="NZ_CP041616.1"/>
</dbReference>